<dbReference type="Gene3D" id="3.30.360.10">
    <property type="entry name" value="Dihydrodipicolinate Reductase, domain 2"/>
    <property type="match status" value="1"/>
</dbReference>
<sequence length="335" mass="38604">MKNNKINVTMVGIGHAHAAGVLEELLTQTTVFHVTGFVESNTNILNQKRNTAPFNKVPLLTEEDVLNNKTYEIDAFLIETEMKDLISTARKYLRAGIPLHLDKPTGIDKNFLILLEEAKKLHVPIQMGYMYRYNPAVFIADKYIKENRIGDICYIHAFMDTELEIHQRKSLNCYPGGAMYVYGCHMLDIVLRFMGQPQSVRSFIKQSGFNSTEADDSTLTLLEYNRGTSIVAASCVDANGYGRRQIVISGSKGTIEIKPLENPTKMTYAERDGKDEYKDKASYIDLSGYNFDRRYYYMITDFAYMIQRRFDKMIFQMDYEYEKKLHELLMQAINL</sequence>
<dbReference type="SUPFAM" id="SSF55347">
    <property type="entry name" value="Glyceraldehyde-3-phosphate dehydrogenase-like, C-terminal domain"/>
    <property type="match status" value="1"/>
</dbReference>
<dbReference type="InterPro" id="IPR036291">
    <property type="entry name" value="NAD(P)-bd_dom_sf"/>
</dbReference>
<dbReference type="AlphaFoldDB" id="A0A374P259"/>
<evidence type="ECO:0000313" key="3">
    <source>
        <dbReference type="Proteomes" id="UP000263014"/>
    </source>
</evidence>
<proteinExistence type="predicted"/>
<accession>A0A374P259</accession>
<evidence type="ECO:0000259" key="1">
    <source>
        <dbReference type="Pfam" id="PF22725"/>
    </source>
</evidence>
<comment type="caution">
    <text evidence="2">The sequence shown here is derived from an EMBL/GenBank/DDBJ whole genome shotgun (WGS) entry which is preliminary data.</text>
</comment>
<dbReference type="Proteomes" id="UP000263014">
    <property type="component" value="Unassembled WGS sequence"/>
</dbReference>
<evidence type="ECO:0000313" key="2">
    <source>
        <dbReference type="EMBL" id="RGI99936.1"/>
    </source>
</evidence>
<dbReference type="PANTHER" id="PTHR43377">
    <property type="entry name" value="BILIVERDIN REDUCTASE A"/>
    <property type="match status" value="1"/>
</dbReference>
<organism evidence="2 3">
    <name type="scientific">Hungatella hathewayi</name>
    <dbReference type="NCBI Taxonomy" id="154046"/>
    <lineage>
        <taxon>Bacteria</taxon>
        <taxon>Bacillati</taxon>
        <taxon>Bacillota</taxon>
        <taxon>Clostridia</taxon>
        <taxon>Lachnospirales</taxon>
        <taxon>Lachnospiraceae</taxon>
        <taxon>Hungatella</taxon>
    </lineage>
</organism>
<dbReference type="InterPro" id="IPR055170">
    <property type="entry name" value="GFO_IDH_MocA-like_dom"/>
</dbReference>
<protein>
    <submittedName>
        <fullName evidence="2">Gfo/Idh/MocA family oxidoreductase</fullName>
    </submittedName>
</protein>
<dbReference type="Pfam" id="PF22725">
    <property type="entry name" value="GFO_IDH_MocA_C3"/>
    <property type="match status" value="1"/>
</dbReference>
<dbReference type="PANTHER" id="PTHR43377:SF1">
    <property type="entry name" value="BILIVERDIN REDUCTASE A"/>
    <property type="match status" value="1"/>
</dbReference>
<dbReference type="Gene3D" id="3.40.50.720">
    <property type="entry name" value="NAD(P)-binding Rossmann-like Domain"/>
    <property type="match status" value="1"/>
</dbReference>
<name>A0A374P259_9FIRM</name>
<feature type="domain" description="GFO/IDH/MocA-like oxidoreductase" evidence="1">
    <location>
        <begin position="141"/>
        <end position="256"/>
    </location>
</feature>
<dbReference type="SUPFAM" id="SSF51735">
    <property type="entry name" value="NAD(P)-binding Rossmann-fold domains"/>
    <property type="match status" value="1"/>
</dbReference>
<dbReference type="InterPro" id="IPR051450">
    <property type="entry name" value="Gfo/Idh/MocA_Oxidoreductases"/>
</dbReference>
<reference evidence="2 3" key="1">
    <citation type="submission" date="2018-08" db="EMBL/GenBank/DDBJ databases">
        <title>A genome reference for cultivated species of the human gut microbiota.</title>
        <authorList>
            <person name="Zou Y."/>
            <person name="Xue W."/>
            <person name="Luo G."/>
        </authorList>
    </citation>
    <scope>NUCLEOTIDE SEQUENCE [LARGE SCALE GENOMIC DNA]</scope>
    <source>
        <strain evidence="2 3">TM09-12</strain>
    </source>
</reference>
<dbReference type="EMBL" id="QSON01000012">
    <property type="protein sequence ID" value="RGI99936.1"/>
    <property type="molecule type" value="Genomic_DNA"/>
</dbReference>
<dbReference type="RefSeq" id="WP_117632691.1">
    <property type="nucleotide sequence ID" value="NZ_CACRUH010000080.1"/>
</dbReference>
<gene>
    <name evidence="2" type="ORF">DXD79_22600</name>
</gene>